<sequence length="80" mass="9691">MKEWFIKHAESHEVIQKYYALNNVIEKRVKEENREVGEQVRAQKRESSRRDGEWKINRSRDIDNFGVLLNIQSSYYMCGR</sequence>
<organism evidence="1">
    <name type="scientific">Rhizophagus irregularis (strain DAOM 181602 / DAOM 197198 / MUCL 43194)</name>
    <name type="common">Arbuscular mycorrhizal fungus</name>
    <name type="synonym">Glomus intraradices</name>
    <dbReference type="NCBI Taxonomy" id="747089"/>
    <lineage>
        <taxon>Eukaryota</taxon>
        <taxon>Fungi</taxon>
        <taxon>Fungi incertae sedis</taxon>
        <taxon>Mucoromycota</taxon>
        <taxon>Glomeromycotina</taxon>
        <taxon>Glomeromycetes</taxon>
        <taxon>Glomerales</taxon>
        <taxon>Glomeraceae</taxon>
        <taxon>Rhizophagus</taxon>
    </lineage>
</organism>
<accession>U9UFB9</accession>
<protein>
    <submittedName>
        <fullName evidence="1">Uncharacterized protein</fullName>
    </submittedName>
</protein>
<dbReference type="HOGENOM" id="CLU_2590956_0_0_1"/>
<proteinExistence type="predicted"/>
<name>U9UFB9_RHIID</name>
<reference evidence="1" key="1">
    <citation type="submission" date="2013-07" db="EMBL/GenBank/DDBJ databases">
        <title>The genome of an arbuscular mycorrhizal fungus provides insights into the evolution of the oldest plant symbiosis.</title>
        <authorList>
            <consortium name="DOE Joint Genome Institute"/>
            <person name="Tisserant E."/>
            <person name="Malbreil M."/>
            <person name="Kuo A."/>
            <person name="Kohler A."/>
            <person name="Symeonidi A."/>
            <person name="Balestrini R."/>
            <person name="Charron P."/>
            <person name="Duensing N."/>
            <person name="Frei-dit-Frey N."/>
            <person name="Gianinazzi-Pearson V."/>
            <person name="Gilbert B."/>
            <person name="Handa Y."/>
            <person name="Hijri M."/>
            <person name="Kaul R."/>
            <person name="Kawaguchi M."/>
            <person name="Krajinski F."/>
            <person name="Lammers P."/>
            <person name="Lapierre D."/>
            <person name="Masclaux F.G."/>
            <person name="Murat C."/>
            <person name="Morin E."/>
            <person name="Ndikumana S."/>
            <person name="Pagni M."/>
            <person name="Petitpierre D."/>
            <person name="Requena N."/>
            <person name="Rosikiewicz P."/>
            <person name="Riley R."/>
            <person name="Saito K."/>
            <person name="San Clemente H."/>
            <person name="Shapiro H."/>
            <person name="van Tuinen D."/>
            <person name="Becard G."/>
            <person name="Bonfante P."/>
            <person name="Paszkowski U."/>
            <person name="Shachar-Hill Y."/>
            <person name="Young J.P."/>
            <person name="Sanders I.R."/>
            <person name="Henrissat B."/>
            <person name="Rensing S.A."/>
            <person name="Grigoriev I.V."/>
            <person name="Corradi N."/>
            <person name="Roux C."/>
            <person name="Martin F."/>
        </authorList>
    </citation>
    <scope>NUCLEOTIDE SEQUENCE</scope>
    <source>
        <strain evidence="1">DAOM 197198</strain>
    </source>
</reference>
<gene>
    <name evidence="1" type="ORF">GLOINDRAFT_19996</name>
</gene>
<dbReference type="AlphaFoldDB" id="U9UFB9"/>
<evidence type="ECO:0000313" key="1">
    <source>
        <dbReference type="EMBL" id="ESA19065.1"/>
    </source>
</evidence>
<dbReference type="EMBL" id="KI278608">
    <property type="protein sequence ID" value="ESA19065.1"/>
    <property type="molecule type" value="Genomic_DNA"/>
</dbReference>